<dbReference type="PANTHER" id="PTHR31676">
    <property type="entry name" value="T31J12.3 PROTEIN-RELATED"/>
    <property type="match status" value="1"/>
</dbReference>
<evidence type="ECO:0008006" key="3">
    <source>
        <dbReference type="Google" id="ProtNLM"/>
    </source>
</evidence>
<protein>
    <recommendedName>
        <fullName evidence="3">DUF538 domain-containing protein</fullName>
    </recommendedName>
</protein>
<dbReference type="InterPro" id="IPR007493">
    <property type="entry name" value="DUF538"/>
</dbReference>
<dbReference type="EMBL" id="CM031817">
    <property type="protein sequence ID" value="KAG6642158.1"/>
    <property type="molecule type" value="Genomic_DNA"/>
</dbReference>
<dbReference type="AlphaFoldDB" id="A0A8T1PJK5"/>
<evidence type="ECO:0000313" key="2">
    <source>
        <dbReference type="Proteomes" id="UP000811609"/>
    </source>
</evidence>
<evidence type="ECO:0000313" key="1">
    <source>
        <dbReference type="EMBL" id="KAG6642158.1"/>
    </source>
</evidence>
<reference evidence="1" key="1">
    <citation type="submission" date="2020-12" db="EMBL/GenBank/DDBJ databases">
        <title>WGS assembly of Carya illinoinensis cv. Pawnee.</title>
        <authorList>
            <person name="Platts A."/>
            <person name="Shu S."/>
            <person name="Wright S."/>
            <person name="Barry K."/>
            <person name="Edger P."/>
            <person name="Pires J.C."/>
            <person name="Schmutz J."/>
        </authorList>
    </citation>
    <scope>NUCLEOTIDE SEQUENCE</scope>
    <source>
        <tissue evidence="1">Leaf</tissue>
    </source>
</reference>
<dbReference type="Proteomes" id="UP000811609">
    <property type="component" value="Chromosome 9"/>
</dbReference>
<gene>
    <name evidence="1" type="ORF">CIPAW_09G123900</name>
</gene>
<sequence length="205" mass="23318">MKKEKRKKDYRIIRRSFPIISYNANEKASCSPTPAFISLKDGGIILNAEETEEKKMGSQQIANHRDDAEIYHGEALCKQKSQELLGDISLPKGLLPLNDVTEVGYNRTTGFVWVKQKRKKEHRFRSIGRSVSYDTEVTAFVEDRRMRRLTGVKSKEFLIWVTISDIYIDDPSSGKITFANPTGISRSFPVSAFELDEGKSGDHKN</sequence>
<dbReference type="PANTHER" id="PTHR31676:SF7">
    <property type="entry name" value="DUF538 DOMAIN-CONTAINING PROTEIN"/>
    <property type="match status" value="1"/>
</dbReference>
<accession>A0A8T1PJK5</accession>
<dbReference type="Pfam" id="PF04398">
    <property type="entry name" value="DUF538"/>
    <property type="match status" value="1"/>
</dbReference>
<comment type="caution">
    <text evidence="1">The sequence shown here is derived from an EMBL/GenBank/DDBJ whole genome shotgun (WGS) entry which is preliminary data.</text>
</comment>
<name>A0A8T1PJK5_CARIL</name>
<proteinExistence type="predicted"/>
<keyword evidence="2" id="KW-1185">Reference proteome</keyword>
<organism evidence="1 2">
    <name type="scientific">Carya illinoinensis</name>
    <name type="common">Pecan</name>
    <dbReference type="NCBI Taxonomy" id="32201"/>
    <lineage>
        <taxon>Eukaryota</taxon>
        <taxon>Viridiplantae</taxon>
        <taxon>Streptophyta</taxon>
        <taxon>Embryophyta</taxon>
        <taxon>Tracheophyta</taxon>
        <taxon>Spermatophyta</taxon>
        <taxon>Magnoliopsida</taxon>
        <taxon>eudicotyledons</taxon>
        <taxon>Gunneridae</taxon>
        <taxon>Pentapetalae</taxon>
        <taxon>rosids</taxon>
        <taxon>fabids</taxon>
        <taxon>Fagales</taxon>
        <taxon>Juglandaceae</taxon>
        <taxon>Carya</taxon>
    </lineage>
</organism>